<dbReference type="Gene3D" id="3.40.50.720">
    <property type="entry name" value="NAD(P)-binding Rossmann-like Domain"/>
    <property type="match status" value="1"/>
</dbReference>
<dbReference type="GO" id="GO:0005829">
    <property type="term" value="C:cytosol"/>
    <property type="evidence" value="ECO:0007669"/>
    <property type="project" value="TreeGrafter"/>
</dbReference>
<dbReference type="PANTHER" id="PTHR23406:SF34">
    <property type="entry name" value="NAD-DEPENDENT MALIC ENZYME, MITOCHONDRIAL"/>
    <property type="match status" value="1"/>
</dbReference>
<feature type="binding site" evidence="9">
    <location>
        <position position="281"/>
    </location>
    <ligand>
        <name>a divalent metal cation</name>
        <dbReference type="ChEBI" id="CHEBI:60240"/>
    </ligand>
</feature>
<dbReference type="SUPFAM" id="SSF51735">
    <property type="entry name" value="NAD(P)-binding Rossmann-fold domains"/>
    <property type="match status" value="1"/>
</dbReference>
<proteinExistence type="inferred from homology"/>
<dbReference type="InterPro" id="IPR046346">
    <property type="entry name" value="Aminoacid_DH-like_N_sf"/>
</dbReference>
<gene>
    <name evidence="13" type="ORF">FB460_1603</name>
</gene>
<dbReference type="GO" id="GO:0046872">
    <property type="term" value="F:metal ion binding"/>
    <property type="evidence" value="ECO:0007669"/>
    <property type="project" value="UniProtKB-KW"/>
</dbReference>
<feature type="binding site" evidence="8">
    <location>
        <position position="473"/>
    </location>
    <ligand>
        <name>(S)-malate</name>
        <dbReference type="ChEBI" id="CHEBI:15589"/>
    </ligand>
</feature>
<dbReference type="GO" id="GO:0006108">
    <property type="term" value="P:malate metabolic process"/>
    <property type="evidence" value="ECO:0007669"/>
    <property type="project" value="TreeGrafter"/>
</dbReference>
<evidence type="ECO:0000256" key="9">
    <source>
        <dbReference type="PIRSR" id="PIRSR000106-3"/>
    </source>
</evidence>
<evidence type="ECO:0000256" key="8">
    <source>
        <dbReference type="PIRSR" id="PIRSR000106-2"/>
    </source>
</evidence>
<dbReference type="InterPro" id="IPR012302">
    <property type="entry name" value="Malic_NAD-bd"/>
</dbReference>
<evidence type="ECO:0000256" key="2">
    <source>
        <dbReference type="ARBA" id="ARBA00008785"/>
    </source>
</evidence>
<evidence type="ECO:0000259" key="11">
    <source>
        <dbReference type="SMART" id="SM00919"/>
    </source>
</evidence>
<dbReference type="FunFam" id="3.40.50.10380:FF:000001">
    <property type="entry name" value="NAD-dependent malic enzyme"/>
    <property type="match status" value="1"/>
</dbReference>
<evidence type="ECO:0000313" key="14">
    <source>
        <dbReference type="Proteomes" id="UP000316196"/>
    </source>
</evidence>
<dbReference type="PIRSF" id="PIRSF000106">
    <property type="entry name" value="ME"/>
    <property type="match status" value="1"/>
</dbReference>
<accession>A0A542ZBW7</accession>
<organism evidence="13 14">
    <name type="scientific">Propioniferax innocua</name>
    <dbReference type="NCBI Taxonomy" id="1753"/>
    <lineage>
        <taxon>Bacteria</taxon>
        <taxon>Bacillati</taxon>
        <taxon>Actinomycetota</taxon>
        <taxon>Actinomycetes</taxon>
        <taxon>Propionibacteriales</taxon>
        <taxon>Propionibacteriaceae</taxon>
        <taxon>Propioniferax</taxon>
    </lineage>
</organism>
<evidence type="ECO:0000256" key="5">
    <source>
        <dbReference type="ARBA" id="ARBA00073308"/>
    </source>
</evidence>
<dbReference type="PRINTS" id="PR00072">
    <property type="entry name" value="MALOXRDTASE"/>
</dbReference>
<feature type="binding site" evidence="8">
    <location>
        <position position="429"/>
    </location>
    <ligand>
        <name>(S)-malate</name>
        <dbReference type="ChEBI" id="CHEBI:15589"/>
    </ligand>
</feature>
<feature type="active site" description="Proton acceptor" evidence="7">
    <location>
        <position position="186"/>
    </location>
</feature>
<name>A0A542ZBW7_9ACTN</name>
<evidence type="ECO:0000313" key="13">
    <source>
        <dbReference type="EMBL" id="TQL57761.1"/>
    </source>
</evidence>
<dbReference type="GO" id="GO:0004470">
    <property type="term" value="F:malic enzyme activity"/>
    <property type="evidence" value="ECO:0007669"/>
    <property type="project" value="InterPro"/>
</dbReference>
<feature type="domain" description="Malic enzyme N-terminal" evidence="12">
    <location>
        <begin position="90"/>
        <end position="272"/>
    </location>
</feature>
<feature type="domain" description="Malic enzyme NAD-binding" evidence="11">
    <location>
        <begin position="282"/>
        <end position="541"/>
    </location>
</feature>
<dbReference type="InterPro" id="IPR001891">
    <property type="entry name" value="Malic_OxRdtase"/>
</dbReference>
<comment type="cofactor">
    <cofactor evidence="9">
        <name>Mg(2+)</name>
        <dbReference type="ChEBI" id="CHEBI:18420"/>
    </cofactor>
    <cofactor evidence="9">
        <name>Mn(2+)</name>
        <dbReference type="ChEBI" id="CHEBI:29035"/>
    </cofactor>
    <text evidence="9">Divalent metal cations. Prefers magnesium or manganese.</text>
</comment>
<evidence type="ECO:0000256" key="4">
    <source>
        <dbReference type="ARBA" id="ARBA00023027"/>
    </source>
</evidence>
<dbReference type="InterPro" id="IPR012301">
    <property type="entry name" value="Malic_N_dom"/>
</dbReference>
<evidence type="ECO:0000256" key="7">
    <source>
        <dbReference type="PIRSR" id="PIRSR000106-1"/>
    </source>
</evidence>
<sequence length="586" mass="63988">MSDITRQFRYRTDENGKEVVEIAIRGKQVLDRPMTNFSTAYSLETRQALGLTGLLPPAVTTLPIQLKRLYTQLQRLPNDLDKHVFLMQLHDRNEIAFHALVAEHLDELMPIIYTPTIGEAITQFSSWFTVPRGVFLSIDEPDQIEAAMSSTNQGPDDIDLVVVTDSEGILGIGDQGVGGVRITIGKLAVYTAAAGIHPLRVLPVVLDVGTDNLELLNDPGYLGVRHARVRGERYDEFVDQFVKTTHKLFPKAMLHWEDFGASNAHALLNRYRDEVCSFNDDIQGTAAIVVAAVLAGIKGSGQRLKNQRIVVHGAGTAGIGIVDLLKDVMMQQGLSEEEANARFYCLGSRGLIREGMKMRDFQEPYARPADEIEDWDLTEPGRATLKDVVSNVHPTILIGTSGRPGSFTEDIVREMAAHVDRPIILPLSNPTTLHEAVPSDLIQWTDGRAMIATGSPFKPVQHNGAEFRIAQANNALVFPGIGLGVIACRASRVTDHMIAAAAQAVADMTEINAAGDALLPSMDAMRTVSATVAVAVAKAAADEGVAEPLENPLQDIWAQMWQPVYPRVEAVTNQYTPKGKNKDTAK</sequence>
<comment type="similarity">
    <text evidence="2 10">Belongs to the malic enzymes family.</text>
</comment>
<dbReference type="Gene3D" id="3.40.50.10380">
    <property type="entry name" value="Malic enzyme, N-terminal domain"/>
    <property type="match status" value="1"/>
</dbReference>
<feature type="binding site" evidence="9">
    <location>
        <position position="257"/>
    </location>
    <ligand>
        <name>a divalent metal cation</name>
        <dbReference type="ChEBI" id="CHEBI:60240"/>
    </ligand>
</feature>
<dbReference type="PROSITE" id="PS00331">
    <property type="entry name" value="MALIC_ENZYMES"/>
    <property type="match status" value="1"/>
</dbReference>
<comment type="cofactor">
    <cofactor evidence="1">
        <name>Mn(2+)</name>
        <dbReference type="ChEBI" id="CHEBI:29035"/>
    </cofactor>
</comment>
<dbReference type="GO" id="GO:0016616">
    <property type="term" value="F:oxidoreductase activity, acting on the CH-OH group of donors, NAD or NADP as acceptor"/>
    <property type="evidence" value="ECO:0007669"/>
    <property type="project" value="InterPro"/>
</dbReference>
<dbReference type="NCBIfam" id="NF010052">
    <property type="entry name" value="PRK13529.1"/>
    <property type="match status" value="1"/>
</dbReference>
<dbReference type="InterPro" id="IPR015884">
    <property type="entry name" value="Malic_enzyme_CS"/>
</dbReference>
<dbReference type="Pfam" id="PF03949">
    <property type="entry name" value="Malic_M"/>
    <property type="match status" value="1"/>
</dbReference>
<dbReference type="GO" id="GO:0051287">
    <property type="term" value="F:NAD binding"/>
    <property type="evidence" value="ECO:0007669"/>
    <property type="project" value="InterPro"/>
</dbReference>
<reference evidence="13 14" key="1">
    <citation type="submission" date="2019-06" db="EMBL/GenBank/DDBJ databases">
        <title>Sequencing the genomes of 1000 actinobacteria strains.</title>
        <authorList>
            <person name="Klenk H.-P."/>
        </authorList>
    </citation>
    <scope>NUCLEOTIDE SEQUENCE [LARGE SCALE GENOMIC DNA]</scope>
    <source>
        <strain evidence="13 14">DSM 8251</strain>
    </source>
</reference>
<dbReference type="Proteomes" id="UP000316196">
    <property type="component" value="Unassembled WGS sequence"/>
</dbReference>
<dbReference type="AlphaFoldDB" id="A0A542ZBW7"/>
<keyword evidence="4" id="KW-0520">NAD</keyword>
<protein>
    <recommendedName>
        <fullName evidence="5">Putative malate oxidoreductase [NAD]</fullName>
    </recommendedName>
    <alternativeName>
        <fullName evidence="6">Malic enzyme</fullName>
    </alternativeName>
</protein>
<feature type="binding site" evidence="9">
    <location>
        <position position="258"/>
    </location>
    <ligand>
        <name>a divalent metal cation</name>
        <dbReference type="ChEBI" id="CHEBI:60240"/>
    </ligand>
</feature>
<keyword evidence="3 9" id="KW-0479">Metal-binding</keyword>
<feature type="active site" description="Proton donor" evidence="7">
    <location>
        <position position="113"/>
    </location>
</feature>
<dbReference type="InterPro" id="IPR037062">
    <property type="entry name" value="Malic_N_dom_sf"/>
</dbReference>
<evidence type="ECO:0000259" key="12">
    <source>
        <dbReference type="SMART" id="SM01274"/>
    </source>
</evidence>
<dbReference type="SMART" id="SM00919">
    <property type="entry name" value="Malic_M"/>
    <property type="match status" value="1"/>
</dbReference>
<dbReference type="PANTHER" id="PTHR23406">
    <property type="entry name" value="MALIC ENZYME-RELATED"/>
    <property type="match status" value="1"/>
</dbReference>
<evidence type="ECO:0000256" key="3">
    <source>
        <dbReference type="ARBA" id="ARBA00022723"/>
    </source>
</evidence>
<dbReference type="Pfam" id="PF00390">
    <property type="entry name" value="malic"/>
    <property type="match status" value="1"/>
</dbReference>
<evidence type="ECO:0000256" key="6">
    <source>
        <dbReference type="ARBA" id="ARBA00082317"/>
    </source>
</evidence>
<dbReference type="SMART" id="SM01274">
    <property type="entry name" value="malic"/>
    <property type="match status" value="1"/>
</dbReference>
<dbReference type="EMBL" id="VFOR01000002">
    <property type="protein sequence ID" value="TQL57761.1"/>
    <property type="molecule type" value="Genomic_DNA"/>
</dbReference>
<keyword evidence="14" id="KW-1185">Reference proteome</keyword>
<evidence type="ECO:0000256" key="10">
    <source>
        <dbReference type="RuleBase" id="RU003427"/>
    </source>
</evidence>
<comment type="caution">
    <text evidence="13">The sequence shown here is derived from an EMBL/GenBank/DDBJ whole genome shotgun (WGS) entry which is preliminary data.</text>
</comment>
<evidence type="ECO:0000256" key="1">
    <source>
        <dbReference type="ARBA" id="ARBA00001936"/>
    </source>
</evidence>
<dbReference type="InterPro" id="IPR036291">
    <property type="entry name" value="NAD(P)-bd_dom_sf"/>
</dbReference>
<dbReference type="SUPFAM" id="SSF53223">
    <property type="entry name" value="Aminoacid dehydrogenase-like, N-terminal domain"/>
    <property type="match status" value="1"/>
</dbReference>